<evidence type="ECO:0000313" key="1">
    <source>
        <dbReference type="EMBL" id="MCW1930967.1"/>
    </source>
</evidence>
<reference evidence="1 2" key="1">
    <citation type="submission" date="2022-10" db="EMBL/GenBank/DDBJ databases">
        <title>Pararhodobacter sp. nov., isolated from marine algae.</title>
        <authorList>
            <person name="Choi B.J."/>
            <person name="Kim J.M."/>
            <person name="Lee J.K."/>
            <person name="Choi D.G."/>
            <person name="Jeon C.O."/>
        </authorList>
    </citation>
    <scope>NUCLEOTIDE SEQUENCE [LARGE SCALE GENOMIC DNA]</scope>
    <source>
        <strain evidence="1 2">ZQ420</strain>
    </source>
</reference>
<dbReference type="EMBL" id="JAPDFL010000001">
    <property type="protein sequence ID" value="MCW1930967.1"/>
    <property type="molecule type" value="Genomic_DNA"/>
</dbReference>
<proteinExistence type="predicted"/>
<accession>A0ABT3GTX4</accession>
<gene>
    <name evidence="1" type="ORF">OKW52_01445</name>
</gene>
<comment type="caution">
    <text evidence="1">The sequence shown here is derived from an EMBL/GenBank/DDBJ whole genome shotgun (WGS) entry which is preliminary data.</text>
</comment>
<dbReference type="Proteomes" id="UP001208938">
    <property type="component" value="Unassembled WGS sequence"/>
</dbReference>
<keyword evidence="2" id="KW-1185">Reference proteome</keyword>
<dbReference type="SUPFAM" id="SSF54637">
    <property type="entry name" value="Thioesterase/thiol ester dehydrase-isomerase"/>
    <property type="match status" value="1"/>
</dbReference>
<organism evidence="1 2">
    <name type="scientific">Pararhodobacter zhoushanensis</name>
    <dbReference type="NCBI Taxonomy" id="2479545"/>
    <lineage>
        <taxon>Bacteria</taxon>
        <taxon>Pseudomonadati</taxon>
        <taxon>Pseudomonadota</taxon>
        <taxon>Alphaproteobacteria</taxon>
        <taxon>Rhodobacterales</taxon>
        <taxon>Paracoccaceae</taxon>
        <taxon>Pararhodobacter</taxon>
    </lineage>
</organism>
<dbReference type="InterPro" id="IPR050965">
    <property type="entry name" value="UPF0336/Enoyl-CoA_hydratase"/>
</dbReference>
<dbReference type="RefSeq" id="WP_264504129.1">
    <property type="nucleotide sequence ID" value="NZ_JAPDFL010000001.1"/>
</dbReference>
<sequence>MKAGDVAETTRRYTAQDMADFAALTGSALPDHVPEPLIAALFSFLLGVRLPGAGTNYLKQSLAFTGRAAIDTTLTARVEITRVRPEKHLVDLRTTCHSADGTLICEGRALVLARDVTA</sequence>
<dbReference type="Gene3D" id="3.10.129.10">
    <property type="entry name" value="Hotdog Thioesterase"/>
    <property type="match status" value="1"/>
</dbReference>
<dbReference type="InterPro" id="IPR029069">
    <property type="entry name" value="HotDog_dom_sf"/>
</dbReference>
<evidence type="ECO:0000313" key="2">
    <source>
        <dbReference type="Proteomes" id="UP001208938"/>
    </source>
</evidence>
<name>A0ABT3GTX4_9RHOB</name>
<protein>
    <submittedName>
        <fullName evidence="1">Phosphate acetyltransferase</fullName>
    </submittedName>
</protein>
<dbReference type="PANTHER" id="PTHR43437">
    <property type="entry name" value="HYDROXYACYL-THIOESTER DEHYDRATASE TYPE 2, MITOCHONDRIAL-RELATED"/>
    <property type="match status" value="1"/>
</dbReference>
<dbReference type="PANTHER" id="PTHR43437:SF3">
    <property type="entry name" value="HYDROXYACYL-THIOESTER DEHYDRATASE TYPE 2, MITOCHONDRIAL"/>
    <property type="match status" value="1"/>
</dbReference>